<dbReference type="InterPro" id="IPR011004">
    <property type="entry name" value="Trimer_LpxA-like_sf"/>
</dbReference>
<dbReference type="InterPro" id="IPR050179">
    <property type="entry name" value="Trans_hexapeptide_repeat"/>
</dbReference>
<name>A0A1H0ID08_9GAMM</name>
<accession>A0A1H0ID08</accession>
<sequence>MSFIHPLADVADCTIGEGTKVWQFVVILKGAKIGQHCNICAQTLIEGDVIVGDRVTVKSGVQFWDGTRIEDDVFIGPNVTLTNDPYPRSKEYPEQFSGIIIKRYASIGANATLLPGITIGESSMIGAGAVVTKSVPAGAIVAGNPAKILRYIETHSSDATVQSMQITAHETTRHDAAD</sequence>
<dbReference type="RefSeq" id="WP_089707878.1">
    <property type="nucleotide sequence ID" value="NZ_FNII01000019.1"/>
</dbReference>
<dbReference type="Proteomes" id="UP000199677">
    <property type="component" value="Unassembled WGS sequence"/>
</dbReference>
<dbReference type="GO" id="GO:0016746">
    <property type="term" value="F:acyltransferase activity"/>
    <property type="evidence" value="ECO:0007669"/>
    <property type="project" value="UniProtKB-KW"/>
</dbReference>
<keyword evidence="6" id="KW-1185">Reference proteome</keyword>
<dbReference type="PROSITE" id="PS00101">
    <property type="entry name" value="HEXAPEP_TRANSFERASES"/>
    <property type="match status" value="1"/>
</dbReference>
<dbReference type="Gene3D" id="2.160.10.10">
    <property type="entry name" value="Hexapeptide repeat proteins"/>
    <property type="match status" value="1"/>
</dbReference>
<dbReference type="OrthoDB" id="9800846at2"/>
<evidence type="ECO:0000256" key="3">
    <source>
        <dbReference type="ARBA" id="ARBA00022737"/>
    </source>
</evidence>
<dbReference type="PANTHER" id="PTHR43300:SF4">
    <property type="entry name" value="ACYL-[ACYL-CARRIER-PROTEIN]--UDP-N-ACETYLGLUCOSAMINE O-ACYLTRANSFERASE"/>
    <property type="match status" value="1"/>
</dbReference>
<evidence type="ECO:0000256" key="4">
    <source>
        <dbReference type="ARBA" id="ARBA00023315"/>
    </source>
</evidence>
<keyword evidence="2 5" id="KW-0808">Transferase</keyword>
<dbReference type="PANTHER" id="PTHR43300">
    <property type="entry name" value="ACETYLTRANSFERASE"/>
    <property type="match status" value="1"/>
</dbReference>
<dbReference type="AlphaFoldDB" id="A0A1H0ID08"/>
<comment type="similarity">
    <text evidence="1">Belongs to the transferase hexapeptide repeat family.</text>
</comment>
<keyword evidence="3" id="KW-0677">Repeat</keyword>
<dbReference type="EMBL" id="FNII01000019">
    <property type="protein sequence ID" value="SDO29150.1"/>
    <property type="molecule type" value="Genomic_DNA"/>
</dbReference>
<reference evidence="6" key="1">
    <citation type="submission" date="2016-10" db="EMBL/GenBank/DDBJ databases">
        <authorList>
            <person name="Varghese N."/>
            <person name="Submissions S."/>
        </authorList>
    </citation>
    <scope>NUCLEOTIDE SEQUENCE [LARGE SCALE GENOMIC DNA]</scope>
    <source>
        <strain evidence="6">CGMCC 1.6494</strain>
    </source>
</reference>
<dbReference type="CDD" id="cd03358">
    <property type="entry name" value="LbH_WxcM_N_like"/>
    <property type="match status" value="1"/>
</dbReference>
<protein>
    <submittedName>
        <fullName evidence="5">Acetyltransferase (Isoleucine patch superfamily)</fullName>
    </submittedName>
</protein>
<proteinExistence type="inferred from homology"/>
<dbReference type="STRING" id="416873.SAMN04487951_11944"/>
<keyword evidence="4" id="KW-0012">Acyltransferase</keyword>
<evidence type="ECO:0000256" key="1">
    <source>
        <dbReference type="ARBA" id="ARBA00007274"/>
    </source>
</evidence>
<organism evidence="5 6">
    <name type="scientific">Vreelandella arcis</name>
    <dbReference type="NCBI Taxonomy" id="416873"/>
    <lineage>
        <taxon>Bacteria</taxon>
        <taxon>Pseudomonadati</taxon>
        <taxon>Pseudomonadota</taxon>
        <taxon>Gammaproteobacteria</taxon>
        <taxon>Oceanospirillales</taxon>
        <taxon>Halomonadaceae</taxon>
        <taxon>Vreelandella</taxon>
    </lineage>
</organism>
<evidence type="ECO:0000256" key="2">
    <source>
        <dbReference type="ARBA" id="ARBA00022679"/>
    </source>
</evidence>
<gene>
    <name evidence="5" type="ORF">SAMN04487951_11944</name>
</gene>
<dbReference type="SUPFAM" id="SSF51161">
    <property type="entry name" value="Trimeric LpxA-like enzymes"/>
    <property type="match status" value="1"/>
</dbReference>
<evidence type="ECO:0000313" key="5">
    <source>
        <dbReference type="EMBL" id="SDO29150.1"/>
    </source>
</evidence>
<dbReference type="Pfam" id="PF00132">
    <property type="entry name" value="Hexapep"/>
    <property type="match status" value="3"/>
</dbReference>
<dbReference type="InterPro" id="IPR001451">
    <property type="entry name" value="Hexapep"/>
</dbReference>
<evidence type="ECO:0000313" key="6">
    <source>
        <dbReference type="Proteomes" id="UP000199677"/>
    </source>
</evidence>
<dbReference type="InterPro" id="IPR018357">
    <property type="entry name" value="Hexapep_transf_CS"/>
</dbReference>